<keyword evidence="4" id="KW-0592">Phosphate transport</keyword>
<proteinExistence type="inferred from homology"/>
<comment type="function">
    <text evidence="4">Involved in the system for phosphate transport across the cytoplasmic membrane.</text>
</comment>
<evidence type="ECO:0000259" key="6">
    <source>
        <dbReference type="Pfam" id="PF12849"/>
    </source>
</evidence>
<reference evidence="7 8" key="1">
    <citation type="submission" date="2019-11" db="EMBL/GenBank/DDBJ databases">
        <title>Cellulosimicrobium composti sp. nov. isolated from a compost.</title>
        <authorList>
            <person name="Yang Y."/>
        </authorList>
    </citation>
    <scope>NUCLEOTIDE SEQUENCE [LARGE SCALE GENOMIC DNA]</scope>
    <source>
        <strain evidence="7 8">BIT-GX5</strain>
    </source>
</reference>
<dbReference type="CDD" id="cd13654">
    <property type="entry name" value="PBP2_phosphate_like_2"/>
    <property type="match status" value="1"/>
</dbReference>
<protein>
    <recommendedName>
        <fullName evidence="4">Phosphate-binding protein</fullName>
    </recommendedName>
</protein>
<dbReference type="PROSITE" id="PS51257">
    <property type="entry name" value="PROKAR_LIPOPROTEIN"/>
    <property type="match status" value="1"/>
</dbReference>
<dbReference type="GO" id="GO:0006817">
    <property type="term" value="P:phosphate ion transport"/>
    <property type="evidence" value="ECO:0007669"/>
    <property type="project" value="UniProtKB-UniRule"/>
</dbReference>
<comment type="similarity">
    <text evidence="1 4">Belongs to the PstS family.</text>
</comment>
<dbReference type="AlphaFoldDB" id="A0A6N7ZLZ7"/>
<keyword evidence="3" id="KW-0732">Signal</keyword>
<dbReference type="GO" id="GO:0042301">
    <property type="term" value="F:phosphate ion binding"/>
    <property type="evidence" value="ECO:0007669"/>
    <property type="project" value="UniProtKB-UniRule"/>
</dbReference>
<dbReference type="RefSeq" id="WP_155099801.1">
    <property type="nucleotide sequence ID" value="NZ_WMKA01000042.1"/>
</dbReference>
<dbReference type="Proteomes" id="UP000440668">
    <property type="component" value="Unassembled WGS sequence"/>
</dbReference>
<dbReference type="PANTHER" id="PTHR30570">
    <property type="entry name" value="PERIPLASMIC PHOSPHATE BINDING COMPONENT OF PHOSPHATE ABC TRANSPORTER"/>
    <property type="match status" value="1"/>
</dbReference>
<gene>
    <name evidence="7" type="primary">pstS</name>
    <name evidence="7" type="ORF">GJV82_15170</name>
</gene>
<dbReference type="InterPro" id="IPR011862">
    <property type="entry name" value="Phos-bd"/>
</dbReference>
<dbReference type="PANTHER" id="PTHR30570:SF1">
    <property type="entry name" value="PHOSPHATE-BINDING PROTEIN PSTS"/>
    <property type="match status" value="1"/>
</dbReference>
<accession>A0A6N7ZLZ7</accession>
<dbReference type="NCBIfam" id="TIGR02136">
    <property type="entry name" value="ptsS_2"/>
    <property type="match status" value="1"/>
</dbReference>
<evidence type="ECO:0000313" key="8">
    <source>
        <dbReference type="Proteomes" id="UP000440668"/>
    </source>
</evidence>
<evidence type="ECO:0000256" key="2">
    <source>
        <dbReference type="ARBA" id="ARBA00022448"/>
    </source>
</evidence>
<name>A0A6N7ZLZ7_9MICO</name>
<feature type="region of interest" description="Disordered" evidence="5">
    <location>
        <begin position="32"/>
        <end position="55"/>
    </location>
</feature>
<evidence type="ECO:0000313" key="7">
    <source>
        <dbReference type="EMBL" id="MTG90269.1"/>
    </source>
</evidence>
<feature type="domain" description="PBP" evidence="6">
    <location>
        <begin position="41"/>
        <end position="298"/>
    </location>
</feature>
<comment type="caution">
    <text evidence="7">The sequence shown here is derived from an EMBL/GenBank/DDBJ whole genome shotgun (WGS) entry which is preliminary data.</text>
</comment>
<dbReference type="SUPFAM" id="SSF53850">
    <property type="entry name" value="Periplasmic binding protein-like II"/>
    <property type="match status" value="1"/>
</dbReference>
<dbReference type="InterPro" id="IPR024370">
    <property type="entry name" value="PBP_domain"/>
</dbReference>
<evidence type="ECO:0000256" key="1">
    <source>
        <dbReference type="ARBA" id="ARBA00008725"/>
    </source>
</evidence>
<sequence length="327" mass="34056">MTYVFRLAQRTAAVIGATGLVLTLAACGGQSQGATGDGGTSGDGLSGEVSIDGSSTVEPLSSAAATLFRDEEPGINVTVATSGTGGGFKRFCAGETDISDASRPIKDEEIAACEEAGIEYTEIVIANDGLSVVVNPENDWLECITTEQLATIWGPDSEGTVTSWNQVDPSFPDEPLALYGAGTDSGTFDYFTEAINGEEGAIRTDYTPSEDDNLTVQGVSGATGAMGFFGLSYAEENSDSVKLLAVDGGDGCVVPSKETVQDGTYSPLGRPLFIYVNNAKYAENEALRSFVDFYLANEEQIAADALFIDLTDEQAQTAADELASLVG</sequence>
<dbReference type="Pfam" id="PF12849">
    <property type="entry name" value="PBP_like_2"/>
    <property type="match status" value="1"/>
</dbReference>
<evidence type="ECO:0000256" key="3">
    <source>
        <dbReference type="ARBA" id="ARBA00022729"/>
    </source>
</evidence>
<dbReference type="InterPro" id="IPR050811">
    <property type="entry name" value="Phosphate_ABC_transporter"/>
</dbReference>
<keyword evidence="2 4" id="KW-0813">Transport</keyword>
<feature type="compositionally biased region" description="Gly residues" evidence="5">
    <location>
        <begin position="35"/>
        <end position="45"/>
    </location>
</feature>
<dbReference type="Gene3D" id="3.40.190.10">
    <property type="entry name" value="Periplasmic binding protein-like II"/>
    <property type="match status" value="2"/>
</dbReference>
<evidence type="ECO:0000256" key="5">
    <source>
        <dbReference type="SAM" id="MobiDB-lite"/>
    </source>
</evidence>
<evidence type="ECO:0000256" key="4">
    <source>
        <dbReference type="RuleBase" id="RU367119"/>
    </source>
</evidence>
<dbReference type="EMBL" id="WMKA01000042">
    <property type="protein sequence ID" value="MTG90269.1"/>
    <property type="molecule type" value="Genomic_DNA"/>
</dbReference>
<organism evidence="7 8">
    <name type="scientific">Cellulosimicrobium composti</name>
    <dbReference type="NCBI Taxonomy" id="2672572"/>
    <lineage>
        <taxon>Bacteria</taxon>
        <taxon>Bacillati</taxon>
        <taxon>Actinomycetota</taxon>
        <taxon>Actinomycetes</taxon>
        <taxon>Micrococcales</taxon>
        <taxon>Promicromonosporaceae</taxon>
        <taxon>Cellulosimicrobium</taxon>
    </lineage>
</organism>